<evidence type="ECO:0000313" key="3">
    <source>
        <dbReference type="Proteomes" id="UP000076830"/>
    </source>
</evidence>
<dbReference type="SUPFAM" id="SSF63829">
    <property type="entry name" value="Calcium-dependent phosphotriesterase"/>
    <property type="match status" value="1"/>
</dbReference>
<dbReference type="Pfam" id="PF17164">
    <property type="entry name" value="DUF5122"/>
    <property type="match status" value="5"/>
</dbReference>
<dbReference type="AlphaFoldDB" id="A0A167G865"/>
<dbReference type="Gene3D" id="2.80.10.50">
    <property type="match status" value="3"/>
</dbReference>
<keyword evidence="1" id="KW-0732">Signal</keyword>
<dbReference type="RefSeq" id="WP_067642905.1">
    <property type="nucleotide sequence ID" value="NZ_CP015249.1"/>
</dbReference>
<sequence length="461" mass="48169">MHRSHLLASSFLTLGLAAGDALAQDGLLDPAFGIFGTGRNVITHDQGGANADTSAGVLVAADGRIYLVGTAQTAGGSRHAITRLTAEGIRDESFGDGGTVYSANADVTARRARLDAAGNLLVAGYRTVAGTDTDFHLCRYTPQGQPLPFTAIGSACLSIAFDVEGGDRADVANDMLVEPNGRILLVGTARLSSAFGLGAATRLRTDGTIDTSFGNQGKHLYQLGPAPITRLNAVDRMPDGTYVAVGEFGSPDAENGTSALILRMTTNGTPDPAFQAGAGYAGLAIDGGAPFNRDEAATGVRVQRDGSLLMVGNTQIADSSVRYRLFAYKIMPAALLTLDSGFGTSGRVLIEDGHSLVADDVHVQTDGRIVLVGTRRPTEAFALDMAVLRLRPDGTPDPGFGSNGRAYLDFVLPGEFDYGLRIASQAGRLVVAGHSLRVAPQNYDLTIARLDNDRIFADALE</sequence>
<feature type="signal peptide" evidence="1">
    <location>
        <begin position="1"/>
        <end position="23"/>
    </location>
</feature>
<dbReference type="NCBIfam" id="TIGR02608">
    <property type="entry name" value="delta_60_rpt"/>
    <property type="match status" value="5"/>
</dbReference>
<name>A0A167G865_9GAMM</name>
<reference evidence="2 3" key="1">
    <citation type="submission" date="2016-04" db="EMBL/GenBank/DDBJ databases">
        <title>Complete genome sequence of Dokdonella koreensis DS-123T.</title>
        <authorList>
            <person name="Kim J.F."/>
            <person name="Lee H."/>
            <person name="Kwak M.-J."/>
        </authorList>
    </citation>
    <scope>NUCLEOTIDE SEQUENCE [LARGE SCALE GENOMIC DNA]</scope>
    <source>
        <strain evidence="2 3">DS-123</strain>
    </source>
</reference>
<dbReference type="OrthoDB" id="9805017at2"/>
<gene>
    <name evidence="2" type="ORF">I596_210</name>
</gene>
<organism evidence="2 3">
    <name type="scientific">Dokdonella koreensis DS-123</name>
    <dbReference type="NCBI Taxonomy" id="1300342"/>
    <lineage>
        <taxon>Bacteria</taxon>
        <taxon>Pseudomonadati</taxon>
        <taxon>Pseudomonadota</taxon>
        <taxon>Gammaproteobacteria</taxon>
        <taxon>Lysobacterales</taxon>
        <taxon>Rhodanobacteraceae</taxon>
        <taxon>Dokdonella</taxon>
    </lineage>
</organism>
<dbReference type="KEGG" id="dko:I596_210"/>
<dbReference type="PATRIC" id="fig|1300342.3.peg.205"/>
<proteinExistence type="predicted"/>
<evidence type="ECO:0000256" key="1">
    <source>
        <dbReference type="SAM" id="SignalP"/>
    </source>
</evidence>
<dbReference type="EMBL" id="CP015249">
    <property type="protein sequence ID" value="ANB16249.1"/>
    <property type="molecule type" value="Genomic_DNA"/>
</dbReference>
<dbReference type="Proteomes" id="UP000076830">
    <property type="component" value="Chromosome"/>
</dbReference>
<dbReference type="STRING" id="1300342.I596_210"/>
<keyword evidence="3" id="KW-1185">Reference proteome</keyword>
<accession>A0A167G865</accession>
<protein>
    <submittedName>
        <fullName evidence="2">Fibronectin type III domain protein</fullName>
    </submittedName>
</protein>
<feature type="chain" id="PRO_5007886738" evidence="1">
    <location>
        <begin position="24"/>
        <end position="461"/>
    </location>
</feature>
<evidence type="ECO:0000313" key="2">
    <source>
        <dbReference type="EMBL" id="ANB16249.1"/>
    </source>
</evidence>
<dbReference type="InterPro" id="IPR013431">
    <property type="entry name" value="Delta_60_rpt"/>
</dbReference>